<dbReference type="AlphaFoldDB" id="A0A9P2WQS6"/>
<dbReference type="EMBL" id="AOSG01000026">
    <property type="protein sequence ID" value="EOR71852.1"/>
    <property type="molecule type" value="Genomic_DNA"/>
</dbReference>
<accession>A0A9P2WQS6</accession>
<name>A0A9P2WQS6_THEFU</name>
<sequence length="88" mass="9548">MTRATHEGAVLVTLAERDAAEELAEQLQEQGYAPCTVHRDMYAGEDDAEDVDWIVEVRTGPDGAPAVMDEEGLAALAEEYGGFVHVEE</sequence>
<comment type="caution">
    <text evidence="1">The sequence shown here is derived from an EMBL/GenBank/DDBJ whole genome shotgun (WGS) entry which is preliminary data.</text>
</comment>
<proteinExistence type="predicted"/>
<keyword evidence="2" id="KW-1185">Reference proteome</keyword>
<protein>
    <submittedName>
        <fullName evidence="1">Uncharacterized protein</fullName>
    </submittedName>
</protein>
<evidence type="ECO:0000313" key="2">
    <source>
        <dbReference type="Proteomes" id="UP000014184"/>
    </source>
</evidence>
<dbReference type="Proteomes" id="UP000014184">
    <property type="component" value="Unassembled WGS sequence"/>
</dbReference>
<gene>
    <name evidence="1" type="ORF">TM51_06027</name>
</gene>
<evidence type="ECO:0000313" key="1">
    <source>
        <dbReference type="EMBL" id="EOR71852.1"/>
    </source>
</evidence>
<organism evidence="1 2">
    <name type="scientific">Thermobifida fusca TM51</name>
    <dbReference type="NCBI Taxonomy" id="1169414"/>
    <lineage>
        <taxon>Bacteria</taxon>
        <taxon>Bacillati</taxon>
        <taxon>Actinomycetota</taxon>
        <taxon>Actinomycetes</taxon>
        <taxon>Streptosporangiales</taxon>
        <taxon>Nocardiopsidaceae</taxon>
        <taxon>Thermobifida</taxon>
    </lineage>
</organism>
<dbReference type="RefSeq" id="WP_011291568.1">
    <property type="nucleotide sequence ID" value="NZ_AOSG01000026.1"/>
</dbReference>
<reference evidence="1 2" key="1">
    <citation type="journal article" date="2013" name="Genome Announc.">
        <title>Draft Genome Sequence of the Lignocellulose Decomposer Thermobifida fusca Strain TM51.</title>
        <authorList>
            <person name="Toth A."/>
            <person name="Barna T."/>
            <person name="Nagy I."/>
            <person name="Horvath B."/>
            <person name="Nagy I."/>
            <person name="Tancsics A."/>
            <person name="Kriszt B."/>
            <person name="Baka E."/>
            <person name="Fekete C."/>
            <person name="Kukolya J."/>
        </authorList>
    </citation>
    <scope>NUCLEOTIDE SEQUENCE [LARGE SCALE GENOMIC DNA]</scope>
    <source>
        <strain evidence="1 2">TM51</strain>
    </source>
</reference>